<dbReference type="Proteomes" id="UP000051530">
    <property type="component" value="Unassembled WGS sequence"/>
</dbReference>
<dbReference type="EMBL" id="LGUB01000160">
    <property type="protein sequence ID" value="KRH93995.1"/>
    <property type="molecule type" value="Genomic_DNA"/>
</dbReference>
<evidence type="ECO:0000313" key="3">
    <source>
        <dbReference type="EMBL" id="KRH93995.1"/>
    </source>
</evidence>
<keyword evidence="2" id="KW-0732">Signal</keyword>
<keyword evidence="4" id="KW-1185">Reference proteome</keyword>
<accession>A0A0R0M6C8</accession>
<dbReference type="AlphaFoldDB" id="A0A0R0M6C8"/>
<evidence type="ECO:0000256" key="1">
    <source>
        <dbReference type="SAM" id="MobiDB-lite"/>
    </source>
</evidence>
<name>A0A0R0M6C8_9MICR</name>
<dbReference type="VEuPathDB" id="MicrosporidiaDB:M153_4440005416"/>
<comment type="caution">
    <text evidence="3">The sequence shown here is derived from an EMBL/GenBank/DDBJ whole genome shotgun (WGS) entry which is preliminary data.</text>
</comment>
<reference evidence="3 4" key="1">
    <citation type="submission" date="2015-07" db="EMBL/GenBank/DDBJ databases">
        <title>The genome of Pseudoloma neurophilia, a relevant intracellular parasite of the zebrafish.</title>
        <authorList>
            <person name="Ndikumana S."/>
            <person name="Pelin A."/>
            <person name="Sanders J."/>
            <person name="Corradi N."/>
        </authorList>
    </citation>
    <scope>NUCLEOTIDE SEQUENCE [LARGE SCALE GENOMIC DNA]</scope>
    <source>
        <strain evidence="3 4">MK1</strain>
    </source>
</reference>
<sequence>MSTSLLLFILWLKSQDDALNSEEFVDLHLSSEVDRENYTELLNQLYNECIGHFDDSLFFDSTELEGSDLHQQMQSSRNSVKELPGKMSKKNSKACNCGGLCLCITMPIDLPGIKPENVESNSERLFGTSLVKNKKTYEKDSLNALDKQQLEDHKSFNPMSFWSKYSDSPLYEKIPVDVINEDKIIVTEPVLEGLHGNDMKTIIKPVELSTSFDRNYQSTSETKDTRKRKHHNQESIDTTKRKCESNLASNKILMKNDLTQAMIQKPDKNITSTVESESFVLFNPQDTKYPPEIVFHLKKHEFYKKPLTLQIFQVKIDFLENTKKKITFQKVPNLLEMPIVKKSEKVLNILTTALGNPREVGMTFTVIVEKFYNNRCQFEYFEPKLSNSFIQKDFSTYFLEIKFPKEINNSKTVYVEIEHTEV</sequence>
<organism evidence="3 4">
    <name type="scientific">Pseudoloma neurophilia</name>
    <dbReference type="NCBI Taxonomy" id="146866"/>
    <lineage>
        <taxon>Eukaryota</taxon>
        <taxon>Fungi</taxon>
        <taxon>Fungi incertae sedis</taxon>
        <taxon>Microsporidia</taxon>
        <taxon>Pseudoloma</taxon>
    </lineage>
</organism>
<gene>
    <name evidence="3" type="ORF">M153_4440005416</name>
</gene>
<feature type="signal peptide" evidence="2">
    <location>
        <begin position="1"/>
        <end position="18"/>
    </location>
</feature>
<evidence type="ECO:0000256" key="2">
    <source>
        <dbReference type="SAM" id="SignalP"/>
    </source>
</evidence>
<protein>
    <submittedName>
        <fullName evidence="3">Uncharacterized protein</fullName>
    </submittedName>
</protein>
<feature type="chain" id="PRO_5006399155" evidence="2">
    <location>
        <begin position="19"/>
        <end position="422"/>
    </location>
</feature>
<feature type="region of interest" description="Disordered" evidence="1">
    <location>
        <begin position="214"/>
        <end position="239"/>
    </location>
</feature>
<feature type="non-terminal residue" evidence="3">
    <location>
        <position position="422"/>
    </location>
</feature>
<evidence type="ECO:0000313" key="4">
    <source>
        <dbReference type="Proteomes" id="UP000051530"/>
    </source>
</evidence>
<proteinExistence type="predicted"/>